<sequence length="64" mass="7340">MAKQAEVEATVTGNVKGQPTLEKQRPVIQSEMANWMPHEDQKEKIDPKDQRIEALEKKVDLLIK</sequence>
<keyword evidence="2" id="KW-1185">Reference proteome</keyword>
<evidence type="ECO:0000313" key="3">
    <source>
        <dbReference type="WBParaSite" id="nRc.2.0.1.t39402-RA"/>
    </source>
</evidence>
<organism evidence="2 3">
    <name type="scientific">Romanomermis culicivorax</name>
    <name type="common">Nematode worm</name>
    <dbReference type="NCBI Taxonomy" id="13658"/>
    <lineage>
        <taxon>Eukaryota</taxon>
        <taxon>Metazoa</taxon>
        <taxon>Ecdysozoa</taxon>
        <taxon>Nematoda</taxon>
        <taxon>Enoplea</taxon>
        <taxon>Dorylaimia</taxon>
        <taxon>Mermithida</taxon>
        <taxon>Mermithoidea</taxon>
        <taxon>Mermithidae</taxon>
        <taxon>Romanomermis</taxon>
    </lineage>
</organism>
<reference evidence="3" key="1">
    <citation type="submission" date="2022-11" db="UniProtKB">
        <authorList>
            <consortium name="WormBaseParasite"/>
        </authorList>
    </citation>
    <scope>IDENTIFICATION</scope>
</reference>
<name>A0A915KNS1_ROMCU</name>
<accession>A0A915KNS1</accession>
<protein>
    <submittedName>
        <fullName evidence="3">Uncharacterized protein</fullName>
    </submittedName>
</protein>
<feature type="region of interest" description="Disordered" evidence="1">
    <location>
        <begin position="1"/>
        <end position="26"/>
    </location>
</feature>
<dbReference type="WBParaSite" id="nRc.2.0.1.t39402-RA">
    <property type="protein sequence ID" value="nRc.2.0.1.t39402-RA"/>
    <property type="gene ID" value="nRc.2.0.1.g39402"/>
</dbReference>
<dbReference type="AlphaFoldDB" id="A0A915KNS1"/>
<evidence type="ECO:0000256" key="1">
    <source>
        <dbReference type="SAM" id="MobiDB-lite"/>
    </source>
</evidence>
<dbReference type="Proteomes" id="UP000887565">
    <property type="component" value="Unplaced"/>
</dbReference>
<evidence type="ECO:0000313" key="2">
    <source>
        <dbReference type="Proteomes" id="UP000887565"/>
    </source>
</evidence>
<proteinExistence type="predicted"/>